<dbReference type="Gene3D" id="3.30.565.10">
    <property type="entry name" value="Histidine kinase-like ATPase, C-terminal domain"/>
    <property type="match status" value="1"/>
</dbReference>
<dbReference type="CDD" id="cd17546">
    <property type="entry name" value="REC_hyHK_CKI1_RcsC-like"/>
    <property type="match status" value="1"/>
</dbReference>
<keyword evidence="9" id="KW-0418">Kinase</keyword>
<dbReference type="PANTHER" id="PTHR45339:SF1">
    <property type="entry name" value="HYBRID SIGNAL TRANSDUCTION HISTIDINE KINASE J"/>
    <property type="match status" value="1"/>
</dbReference>
<dbReference type="Pfam" id="PF00072">
    <property type="entry name" value="Response_reg"/>
    <property type="match status" value="1"/>
</dbReference>
<dbReference type="GO" id="GO:0000155">
    <property type="term" value="F:phosphorelay sensor kinase activity"/>
    <property type="evidence" value="ECO:0007669"/>
    <property type="project" value="InterPro"/>
</dbReference>
<dbReference type="InterPro" id="IPR011006">
    <property type="entry name" value="CheY-like_superfamily"/>
</dbReference>
<evidence type="ECO:0000259" key="8">
    <source>
        <dbReference type="PROSITE" id="PS50110"/>
    </source>
</evidence>
<keyword evidence="6" id="KW-0472">Membrane</keyword>
<dbReference type="CDD" id="cd00082">
    <property type="entry name" value="HisKA"/>
    <property type="match status" value="1"/>
</dbReference>
<feature type="modified residue" description="4-aspartylphosphate" evidence="5">
    <location>
        <position position="723"/>
    </location>
</feature>
<feature type="domain" description="Histidine kinase" evidence="7">
    <location>
        <begin position="429"/>
        <end position="650"/>
    </location>
</feature>
<gene>
    <name evidence="9" type="primary">rcsC_17</name>
    <name evidence="9" type="ORF">DYBT9275_03822</name>
</gene>
<proteinExistence type="predicted"/>
<dbReference type="Gene3D" id="3.40.50.2300">
    <property type="match status" value="1"/>
</dbReference>
<comment type="caution">
    <text evidence="9">The sequence shown here is derived from an EMBL/GenBank/DDBJ whole genome shotgun (WGS) entry which is preliminary data.</text>
</comment>
<evidence type="ECO:0000256" key="2">
    <source>
        <dbReference type="ARBA" id="ARBA00012438"/>
    </source>
</evidence>
<organism evidence="9 10">
    <name type="scientific">Dyadobacter helix</name>
    <dbReference type="NCBI Taxonomy" id="2822344"/>
    <lineage>
        <taxon>Bacteria</taxon>
        <taxon>Pseudomonadati</taxon>
        <taxon>Bacteroidota</taxon>
        <taxon>Cytophagia</taxon>
        <taxon>Cytophagales</taxon>
        <taxon>Spirosomataceae</taxon>
        <taxon>Dyadobacter</taxon>
    </lineage>
</organism>
<keyword evidence="10" id="KW-1185">Reference proteome</keyword>
<dbReference type="InterPro" id="IPR003661">
    <property type="entry name" value="HisK_dim/P_dom"/>
</dbReference>
<dbReference type="InterPro" id="IPR008979">
    <property type="entry name" value="Galactose-bd-like_sf"/>
</dbReference>
<dbReference type="InterPro" id="IPR036097">
    <property type="entry name" value="HisK_dim/P_sf"/>
</dbReference>
<comment type="catalytic activity">
    <reaction evidence="1">
        <text>ATP + protein L-histidine = ADP + protein N-phospho-L-histidine.</text>
        <dbReference type="EC" id="2.7.13.3"/>
    </reaction>
</comment>
<dbReference type="Gene3D" id="1.10.287.130">
    <property type="match status" value="1"/>
</dbReference>
<dbReference type="InterPro" id="IPR036890">
    <property type="entry name" value="HATPase_C_sf"/>
</dbReference>
<sequence>MIRTRSFLFPLLSVLAVLITCGICLAGPDQKIAPPAKKGILDLRSVDLSQNSVPLEGEWKFYWKNFIKPGEKNSDFEYVKFPNLWKNITWKGKKLPSQGYASYELTILLPEKHPELALKLPDLYTSYILFVNGQPFEQNGVVGTRSEMSKPYWHTTVSPLLFNSDSLHLVLHVSNFAHARGGTYKNIELGPDRILQTDHFVGQSLDMFLTGGIFMGGLFFLGLYLFGRHDKSILYFSLFCLFYSYRIIGTSPYTLHTLLPSMDWALSLRFEYLSLYISVAMFSLYTRSLYPEDAPQQILSIITIICLAFGISTLVTPPLIFTWLINPFLYTIIFDIAFATYVYWRAFTHKRIGAAYAMLSTVSVFIIIISIILEYYGVAKPVKGSVFAGYLIFFFCQSLILSFKFATTLKKAKEEAEGGLKTKSEFLSTMSHEIRTPLNSVIGLTHLMLKEDPGPVQKSRLDVLLFSANNLLSIVNDILDFNTIEAGKIRFVKAPLDIVLVARNIVSGYEASADNGEVQFMTDLDPNIPSKILGDVTRISQVISNLVHNAAKFTNKGWVKLSMKIETQTETEVTIRISVEDTGIGIPPEKQVLIFERFTQVDSSASRGFSGTGLGLAISKRILELQGAELKLISEVDKGSTFYFSQTFTIVEPAEKQNSGQNENGYSKNLNGVHVLVVEDNRMNIFVIESFLKKWGAISDIAQNGKEALEKLDSSVHKVVLMDLHMPVMDGYEATRLLRQRGETLPIIALTASLALEVEEKVYAIGISDIVVKPFNPDELLEVIHRHI</sequence>
<dbReference type="SUPFAM" id="SSF49785">
    <property type="entry name" value="Galactose-binding domain-like"/>
    <property type="match status" value="1"/>
</dbReference>
<dbReference type="RefSeq" id="WP_215240267.1">
    <property type="nucleotide sequence ID" value="NZ_CAJRAF010000002.1"/>
</dbReference>
<dbReference type="InterPro" id="IPR001789">
    <property type="entry name" value="Sig_transdc_resp-reg_receiver"/>
</dbReference>
<dbReference type="SUPFAM" id="SSF52172">
    <property type="entry name" value="CheY-like"/>
    <property type="match status" value="1"/>
</dbReference>
<evidence type="ECO:0000256" key="3">
    <source>
        <dbReference type="ARBA" id="ARBA00022553"/>
    </source>
</evidence>
<dbReference type="EC" id="2.7.13.3" evidence="2"/>
<dbReference type="Pfam" id="PF00512">
    <property type="entry name" value="HisKA"/>
    <property type="match status" value="1"/>
</dbReference>
<keyword evidence="4" id="KW-0902">Two-component regulatory system</keyword>
<feature type="transmembrane region" description="Helical" evidence="6">
    <location>
        <begin position="356"/>
        <end position="378"/>
    </location>
</feature>
<protein>
    <recommendedName>
        <fullName evidence="2">histidine kinase</fullName>
        <ecNumber evidence="2">2.7.13.3</ecNumber>
    </recommendedName>
</protein>
<name>A0A916NMG6_9BACT</name>
<dbReference type="SUPFAM" id="SSF55874">
    <property type="entry name" value="ATPase domain of HSP90 chaperone/DNA topoisomerase II/histidine kinase"/>
    <property type="match status" value="1"/>
</dbReference>
<reference evidence="9" key="1">
    <citation type="submission" date="2021-04" db="EMBL/GenBank/DDBJ databases">
        <authorList>
            <person name="Rodrigo-Torres L."/>
            <person name="Arahal R. D."/>
            <person name="Lucena T."/>
        </authorList>
    </citation>
    <scope>NUCLEOTIDE SEQUENCE</scope>
    <source>
        <strain evidence="9">CECT 9275</strain>
    </source>
</reference>
<dbReference type="SUPFAM" id="SSF47384">
    <property type="entry name" value="Homodimeric domain of signal transducing histidine kinase"/>
    <property type="match status" value="1"/>
</dbReference>
<feature type="transmembrane region" description="Helical" evidence="6">
    <location>
        <begin position="327"/>
        <end position="344"/>
    </location>
</feature>
<dbReference type="Gene3D" id="2.60.120.260">
    <property type="entry name" value="Galactose-binding domain-like"/>
    <property type="match status" value="1"/>
</dbReference>
<dbReference type="SMART" id="SM00388">
    <property type="entry name" value="HisKA"/>
    <property type="match status" value="1"/>
</dbReference>
<keyword evidence="6" id="KW-0812">Transmembrane</keyword>
<dbReference type="PRINTS" id="PR00344">
    <property type="entry name" value="BCTRLSENSOR"/>
</dbReference>
<dbReference type="SMART" id="SM00448">
    <property type="entry name" value="REC"/>
    <property type="match status" value="1"/>
</dbReference>
<evidence type="ECO:0000313" key="9">
    <source>
        <dbReference type="EMBL" id="CAG5006452.1"/>
    </source>
</evidence>
<feature type="transmembrane region" description="Helical" evidence="6">
    <location>
        <begin position="298"/>
        <end position="321"/>
    </location>
</feature>
<dbReference type="PROSITE" id="PS50109">
    <property type="entry name" value="HIS_KIN"/>
    <property type="match status" value="1"/>
</dbReference>
<feature type="domain" description="Response regulatory" evidence="8">
    <location>
        <begin position="674"/>
        <end position="788"/>
    </location>
</feature>
<dbReference type="PANTHER" id="PTHR45339">
    <property type="entry name" value="HYBRID SIGNAL TRANSDUCTION HISTIDINE KINASE J"/>
    <property type="match status" value="1"/>
</dbReference>
<dbReference type="CDD" id="cd16922">
    <property type="entry name" value="HATPase_EvgS-ArcB-TorS-like"/>
    <property type="match status" value="1"/>
</dbReference>
<keyword evidence="9" id="KW-0808">Transferase</keyword>
<feature type="transmembrane region" description="Helical" evidence="6">
    <location>
        <begin position="384"/>
        <end position="403"/>
    </location>
</feature>
<feature type="transmembrane region" description="Helical" evidence="6">
    <location>
        <begin position="207"/>
        <end position="226"/>
    </location>
</feature>
<evidence type="ECO:0000256" key="1">
    <source>
        <dbReference type="ARBA" id="ARBA00000085"/>
    </source>
</evidence>
<keyword evidence="6" id="KW-1133">Transmembrane helix</keyword>
<feature type="transmembrane region" description="Helical" evidence="6">
    <location>
        <begin position="233"/>
        <end position="254"/>
    </location>
</feature>
<dbReference type="Pfam" id="PF07695">
    <property type="entry name" value="7TMR-DISM_7TM"/>
    <property type="match status" value="1"/>
</dbReference>
<dbReference type="Proteomes" id="UP000680038">
    <property type="component" value="Unassembled WGS sequence"/>
</dbReference>
<evidence type="ECO:0000259" key="7">
    <source>
        <dbReference type="PROSITE" id="PS50109"/>
    </source>
</evidence>
<feature type="transmembrane region" description="Helical" evidence="6">
    <location>
        <begin position="266"/>
        <end position="286"/>
    </location>
</feature>
<dbReference type="InterPro" id="IPR005467">
    <property type="entry name" value="His_kinase_dom"/>
</dbReference>
<dbReference type="SMART" id="SM00387">
    <property type="entry name" value="HATPase_c"/>
    <property type="match status" value="1"/>
</dbReference>
<dbReference type="InterPro" id="IPR011623">
    <property type="entry name" value="7TMR_DISM_rcpt_extracell_dom1"/>
</dbReference>
<accession>A0A916NMG6</accession>
<dbReference type="InterPro" id="IPR003594">
    <property type="entry name" value="HATPase_dom"/>
</dbReference>
<evidence type="ECO:0000256" key="5">
    <source>
        <dbReference type="PROSITE-ProRule" id="PRU00169"/>
    </source>
</evidence>
<keyword evidence="3 5" id="KW-0597">Phosphoprotein</keyword>
<dbReference type="FunFam" id="3.30.565.10:FF:000010">
    <property type="entry name" value="Sensor histidine kinase RcsC"/>
    <property type="match status" value="1"/>
</dbReference>
<dbReference type="Pfam" id="PF02518">
    <property type="entry name" value="HATPase_c"/>
    <property type="match status" value="1"/>
</dbReference>
<dbReference type="InterPro" id="IPR004358">
    <property type="entry name" value="Sig_transdc_His_kin-like_C"/>
</dbReference>
<evidence type="ECO:0000313" key="10">
    <source>
        <dbReference type="Proteomes" id="UP000680038"/>
    </source>
</evidence>
<evidence type="ECO:0000256" key="4">
    <source>
        <dbReference type="ARBA" id="ARBA00023012"/>
    </source>
</evidence>
<dbReference type="PROSITE" id="PS50110">
    <property type="entry name" value="RESPONSE_REGULATORY"/>
    <property type="match status" value="1"/>
</dbReference>
<dbReference type="EMBL" id="CAJRAF010000002">
    <property type="protein sequence ID" value="CAG5006452.1"/>
    <property type="molecule type" value="Genomic_DNA"/>
</dbReference>
<evidence type="ECO:0000256" key="6">
    <source>
        <dbReference type="SAM" id="Phobius"/>
    </source>
</evidence>
<dbReference type="AlphaFoldDB" id="A0A916NMG6"/>